<keyword evidence="3" id="KW-1185">Reference proteome</keyword>
<keyword evidence="1" id="KW-1133">Transmembrane helix</keyword>
<feature type="transmembrane region" description="Helical" evidence="1">
    <location>
        <begin position="42"/>
        <end position="61"/>
    </location>
</feature>
<dbReference type="EMBL" id="BNJK01000001">
    <property type="protein sequence ID" value="GHO95689.1"/>
    <property type="molecule type" value="Genomic_DNA"/>
</dbReference>
<gene>
    <name evidence="2" type="ORF">KSF_057370</name>
</gene>
<dbReference type="RefSeq" id="WP_220206357.1">
    <property type="nucleotide sequence ID" value="NZ_BNJK01000001.1"/>
</dbReference>
<comment type="caution">
    <text evidence="2">The sequence shown here is derived from an EMBL/GenBank/DDBJ whole genome shotgun (WGS) entry which is preliminary data.</text>
</comment>
<keyword evidence="1" id="KW-0472">Membrane</keyword>
<reference evidence="2" key="1">
    <citation type="submission" date="2020-10" db="EMBL/GenBank/DDBJ databases">
        <title>Taxonomic study of unclassified bacteria belonging to the class Ktedonobacteria.</title>
        <authorList>
            <person name="Yabe S."/>
            <person name="Wang C.M."/>
            <person name="Zheng Y."/>
            <person name="Sakai Y."/>
            <person name="Cavaletti L."/>
            <person name="Monciardini P."/>
            <person name="Donadio S."/>
        </authorList>
    </citation>
    <scope>NUCLEOTIDE SEQUENCE</scope>
    <source>
        <strain evidence="2">ID150040</strain>
    </source>
</reference>
<evidence type="ECO:0000313" key="3">
    <source>
        <dbReference type="Proteomes" id="UP000597444"/>
    </source>
</evidence>
<proteinExistence type="predicted"/>
<evidence type="ECO:0000256" key="1">
    <source>
        <dbReference type="SAM" id="Phobius"/>
    </source>
</evidence>
<keyword evidence="1" id="KW-0812">Transmembrane</keyword>
<organism evidence="2 3">
    <name type="scientific">Reticulibacter mediterranei</name>
    <dbReference type="NCBI Taxonomy" id="2778369"/>
    <lineage>
        <taxon>Bacteria</taxon>
        <taxon>Bacillati</taxon>
        <taxon>Chloroflexota</taxon>
        <taxon>Ktedonobacteria</taxon>
        <taxon>Ktedonobacterales</taxon>
        <taxon>Reticulibacteraceae</taxon>
        <taxon>Reticulibacter</taxon>
    </lineage>
</organism>
<evidence type="ECO:0000313" key="2">
    <source>
        <dbReference type="EMBL" id="GHO95689.1"/>
    </source>
</evidence>
<name>A0A8J3IPU7_9CHLR</name>
<protein>
    <submittedName>
        <fullName evidence="2">Uncharacterized protein</fullName>
    </submittedName>
</protein>
<dbReference type="Proteomes" id="UP000597444">
    <property type="component" value="Unassembled WGS sequence"/>
</dbReference>
<sequence>MDNKKLTSTIALFLVFIGFLWWGLSMLTSTLAAPQKDGETIVYSLLLLACAGYALVSLLMLPRKKLP</sequence>
<accession>A0A8J3IPU7</accession>
<dbReference type="AlphaFoldDB" id="A0A8J3IPU7"/>